<evidence type="ECO:0000313" key="16">
    <source>
        <dbReference type="EMBL" id="OZG54274.1"/>
    </source>
</evidence>
<keyword evidence="8 13" id="KW-0460">Magnesium</keyword>
<dbReference type="NCBIfam" id="TIGR01484">
    <property type="entry name" value="HAD-SF-IIB"/>
    <property type="match status" value="1"/>
</dbReference>
<dbReference type="Gene3D" id="3.30.1240.20">
    <property type="match status" value="1"/>
</dbReference>
<comment type="subunit">
    <text evidence="4">Homodimer.</text>
</comment>
<dbReference type="GO" id="GO:0016791">
    <property type="term" value="F:phosphatase activity"/>
    <property type="evidence" value="ECO:0007669"/>
    <property type="project" value="UniProtKB-ARBA"/>
</dbReference>
<dbReference type="InterPro" id="IPR043169">
    <property type="entry name" value="PMM_cap"/>
</dbReference>
<comment type="subcellular location">
    <subcellularLocation>
        <location evidence="1">Cytoplasm</location>
    </subcellularLocation>
</comment>
<evidence type="ECO:0000256" key="3">
    <source>
        <dbReference type="ARBA" id="ARBA00009736"/>
    </source>
</evidence>
<dbReference type="Pfam" id="PF03332">
    <property type="entry name" value="PMM"/>
    <property type="match status" value="1"/>
</dbReference>
<dbReference type="Proteomes" id="UP000243657">
    <property type="component" value="Unassembled WGS sequence"/>
</dbReference>
<evidence type="ECO:0000313" key="17">
    <source>
        <dbReference type="Proteomes" id="UP000243657"/>
    </source>
</evidence>
<accession>A0A261F590</accession>
<dbReference type="SUPFAM" id="SSF46894">
    <property type="entry name" value="C-terminal effector domain of the bipartite response regulators"/>
    <property type="match status" value="1"/>
</dbReference>
<evidence type="ECO:0000256" key="6">
    <source>
        <dbReference type="ARBA" id="ARBA00022490"/>
    </source>
</evidence>
<dbReference type="Gene3D" id="3.40.50.1000">
    <property type="entry name" value="HAD superfamily/HAD-like"/>
    <property type="match status" value="1"/>
</dbReference>
<proteinExistence type="inferred from homology"/>
<feature type="domain" description="OmpR/PhoB-type" evidence="15">
    <location>
        <begin position="266"/>
        <end position="367"/>
    </location>
</feature>
<evidence type="ECO:0000256" key="9">
    <source>
        <dbReference type="ARBA" id="ARBA00023125"/>
    </source>
</evidence>
<dbReference type="GO" id="GO:0004615">
    <property type="term" value="F:phosphomannomutase activity"/>
    <property type="evidence" value="ECO:0007669"/>
    <property type="project" value="UniProtKB-EC"/>
</dbReference>
<dbReference type="Gene3D" id="1.10.10.10">
    <property type="entry name" value="Winged helix-like DNA-binding domain superfamily/Winged helix DNA-binding domain"/>
    <property type="match status" value="1"/>
</dbReference>
<dbReference type="InterPro" id="IPR016032">
    <property type="entry name" value="Sig_transdc_resp-reg_C-effctor"/>
</dbReference>
<keyword evidence="10" id="KW-0413">Isomerase</keyword>
<dbReference type="EMBL" id="MWWT01000005">
    <property type="protein sequence ID" value="OZG54274.1"/>
    <property type="molecule type" value="Genomic_DNA"/>
</dbReference>
<feature type="DNA-binding region" description="OmpR/PhoB-type" evidence="14">
    <location>
        <begin position="266"/>
        <end position="367"/>
    </location>
</feature>
<dbReference type="InterPro" id="IPR001867">
    <property type="entry name" value="OmpR/PhoB-type_DNA-bd"/>
</dbReference>
<evidence type="ECO:0000256" key="10">
    <source>
        <dbReference type="ARBA" id="ARBA00023235"/>
    </source>
</evidence>
<dbReference type="GO" id="GO:0006355">
    <property type="term" value="P:regulation of DNA-templated transcription"/>
    <property type="evidence" value="ECO:0007669"/>
    <property type="project" value="InterPro"/>
</dbReference>
<evidence type="ECO:0000256" key="8">
    <source>
        <dbReference type="ARBA" id="ARBA00022842"/>
    </source>
</evidence>
<dbReference type="InterPro" id="IPR036412">
    <property type="entry name" value="HAD-like_sf"/>
</dbReference>
<gene>
    <name evidence="16" type="ORF">ALMA_0735</name>
</gene>
<keyword evidence="6" id="KW-0963">Cytoplasm</keyword>
<evidence type="ECO:0000256" key="11">
    <source>
        <dbReference type="PIRSR" id="PIRSR605002-1"/>
    </source>
</evidence>
<evidence type="ECO:0000259" key="15">
    <source>
        <dbReference type="PROSITE" id="PS51755"/>
    </source>
</evidence>
<feature type="binding site" evidence="13">
    <location>
        <position position="234"/>
    </location>
    <ligand>
        <name>Mg(2+)</name>
        <dbReference type="ChEBI" id="CHEBI:18420"/>
        <label>1</label>
    </ligand>
</feature>
<feature type="binding site" evidence="12">
    <location>
        <position position="203"/>
    </location>
    <ligand>
        <name>alpha-D-mannose 1-phosphate</name>
        <dbReference type="ChEBI" id="CHEBI:58409"/>
    </ligand>
</feature>
<evidence type="ECO:0000256" key="13">
    <source>
        <dbReference type="PIRSR" id="PIRSR605002-3"/>
    </source>
</evidence>
<evidence type="ECO:0000256" key="12">
    <source>
        <dbReference type="PIRSR" id="PIRSR605002-2"/>
    </source>
</evidence>
<evidence type="ECO:0000256" key="4">
    <source>
        <dbReference type="ARBA" id="ARBA00011738"/>
    </source>
</evidence>
<feature type="active site" description="Proton donor/acceptor" evidence="11">
    <location>
        <position position="35"/>
    </location>
</feature>
<dbReference type="InterPro" id="IPR005002">
    <property type="entry name" value="PMM"/>
</dbReference>
<feature type="binding site" evidence="12">
    <location>
        <position position="150"/>
    </location>
    <ligand>
        <name>alpha-D-mannose 1-phosphate</name>
        <dbReference type="ChEBI" id="CHEBI:58409"/>
    </ligand>
</feature>
<comment type="cofactor">
    <cofactor evidence="13">
        <name>Mg(2+)</name>
        <dbReference type="ChEBI" id="CHEBI:18420"/>
    </cofactor>
</comment>
<dbReference type="InterPro" id="IPR006379">
    <property type="entry name" value="HAD-SF_hydro_IIB"/>
</dbReference>
<dbReference type="GO" id="GO:0000160">
    <property type="term" value="P:phosphorelay signal transduction system"/>
    <property type="evidence" value="ECO:0007669"/>
    <property type="project" value="InterPro"/>
</dbReference>
<dbReference type="InterPro" id="IPR036388">
    <property type="entry name" value="WH-like_DNA-bd_sf"/>
</dbReference>
<evidence type="ECO:0000256" key="2">
    <source>
        <dbReference type="ARBA" id="ARBA00004699"/>
    </source>
</evidence>
<feature type="binding site" evidence="13">
    <location>
        <position position="33"/>
    </location>
    <ligand>
        <name>Mg(2+)</name>
        <dbReference type="ChEBI" id="CHEBI:18420"/>
        <label>1</label>
    </ligand>
</feature>
<dbReference type="GO" id="GO:0009298">
    <property type="term" value="P:GDP-mannose biosynthetic process"/>
    <property type="evidence" value="ECO:0007669"/>
    <property type="project" value="UniProtKB-UniPathway"/>
</dbReference>
<feature type="binding site" evidence="12">
    <location>
        <position position="201"/>
    </location>
    <ligand>
        <name>alpha-D-mannose 1-phosphate</name>
        <dbReference type="ChEBI" id="CHEBI:58409"/>
    </ligand>
</feature>
<comment type="pathway">
    <text evidence="2">Nucleotide-sugar biosynthesis; GDP-alpha-D-mannose biosynthesis; alpha-D-mannose 1-phosphate from D-fructose 6-phosphate: step 2/2.</text>
</comment>
<dbReference type="GO" id="GO:0046872">
    <property type="term" value="F:metal ion binding"/>
    <property type="evidence" value="ECO:0007669"/>
    <property type="project" value="UniProtKB-KW"/>
</dbReference>
<name>A0A261F590_9BIFI</name>
<protein>
    <recommendedName>
        <fullName evidence="5">phosphomannomutase</fullName>
        <ecNumber evidence="5">5.4.2.8</ecNumber>
    </recommendedName>
</protein>
<feature type="binding site" evidence="12">
    <location>
        <position position="167"/>
    </location>
    <ligand>
        <name>alpha-D-mannose 1-phosphate</name>
        <dbReference type="ChEBI" id="CHEBI:58409"/>
    </ligand>
</feature>
<feature type="binding site" evidence="13">
    <location>
        <position position="35"/>
    </location>
    <ligand>
        <name>Mg(2+)</name>
        <dbReference type="ChEBI" id="CHEBI:18420"/>
        <label>1</label>
    </ligand>
</feature>
<keyword evidence="17" id="KW-1185">Reference proteome</keyword>
<dbReference type="Pfam" id="PF00486">
    <property type="entry name" value="Trans_reg_C"/>
    <property type="match status" value="1"/>
</dbReference>
<dbReference type="InterPro" id="IPR023214">
    <property type="entry name" value="HAD_sf"/>
</dbReference>
<dbReference type="SMART" id="SM00862">
    <property type="entry name" value="Trans_reg_C"/>
    <property type="match status" value="1"/>
</dbReference>
<dbReference type="UniPathway" id="UPA00126">
    <property type="reaction ID" value="UER00424"/>
</dbReference>
<evidence type="ECO:0000256" key="7">
    <source>
        <dbReference type="ARBA" id="ARBA00022723"/>
    </source>
</evidence>
<dbReference type="AlphaFoldDB" id="A0A261F590"/>
<sequence>MSSMYVKGGGEVPHAGTVDVSLYAAGTGLIAFDLDNTLARSKMPMLEHTADLFASLTHILPVAIVTGGRFELIESQVLDAVQQNAYLPHLALLPTTGTSYYTWNGHAFTREYAVELTADQRKRACCVLEKYAKKYGLWQEPAEGGHIEDRGSQITFSALGAHARADRKEVWDPDGSRRAPLAARAQELLPELTVRVAGGTSIDVYSRGVDKAYAVEKLAELHHIRVQDIVFVGDRMTPGGNDYPAAQAGVRALRVDSPRDTEVFMQEFMESYTRGLRMNVRTQELWVHGDLVDISPTEFSLLCALLHSGGRVMSRQQLLSDAWGYADSGDTRLLSVSIARLRSIIEDNPRMPQRILTVRGGGYRFVHAG</sequence>
<evidence type="ECO:0000256" key="14">
    <source>
        <dbReference type="PROSITE-ProRule" id="PRU01091"/>
    </source>
</evidence>
<dbReference type="EC" id="5.4.2.8" evidence="5"/>
<comment type="similarity">
    <text evidence="3">Belongs to the eukaryotic PMM family.</text>
</comment>
<evidence type="ECO:0000256" key="5">
    <source>
        <dbReference type="ARBA" id="ARBA00012730"/>
    </source>
</evidence>
<dbReference type="PROSITE" id="PS51755">
    <property type="entry name" value="OMPR_PHOB"/>
    <property type="match status" value="1"/>
</dbReference>
<dbReference type="GO" id="GO:0005737">
    <property type="term" value="C:cytoplasm"/>
    <property type="evidence" value="ECO:0007669"/>
    <property type="project" value="UniProtKB-SubCell"/>
</dbReference>
<feature type="active site" description="Nucleophile" evidence="11">
    <location>
        <position position="33"/>
    </location>
</feature>
<dbReference type="GO" id="GO:0003677">
    <property type="term" value="F:DNA binding"/>
    <property type="evidence" value="ECO:0007669"/>
    <property type="project" value="UniProtKB-UniRule"/>
</dbReference>
<dbReference type="SUPFAM" id="SSF56784">
    <property type="entry name" value="HAD-like"/>
    <property type="match status" value="1"/>
</dbReference>
<reference evidence="16 17" key="1">
    <citation type="journal article" date="2017" name="BMC Genomics">
        <title>Comparative genomic and phylogenomic analyses of the Bifidobacteriaceae family.</title>
        <authorList>
            <person name="Lugli G.A."/>
            <person name="Milani C."/>
            <person name="Turroni F."/>
            <person name="Duranti S."/>
            <person name="Mancabelli L."/>
            <person name="Mangifesta M."/>
            <person name="Ferrario C."/>
            <person name="Modesto M."/>
            <person name="Mattarelli P."/>
            <person name="Jiri K."/>
            <person name="van Sinderen D."/>
            <person name="Ventura M."/>
        </authorList>
    </citation>
    <scope>NUCLEOTIDE SEQUENCE [LARGE SCALE GENOMIC DNA]</scope>
    <source>
        <strain evidence="16 17">DSM 24762</strain>
    </source>
</reference>
<comment type="caution">
    <text evidence="16">The sequence shown here is derived from an EMBL/GenBank/DDBJ whole genome shotgun (WGS) entry which is preliminary data.</text>
</comment>
<dbReference type="CDD" id="cd00383">
    <property type="entry name" value="trans_reg_C"/>
    <property type="match status" value="1"/>
</dbReference>
<keyword evidence="9 14" id="KW-0238">DNA-binding</keyword>
<organism evidence="16 17">
    <name type="scientific">Alloscardovia macacae</name>
    <dbReference type="NCBI Taxonomy" id="1160091"/>
    <lineage>
        <taxon>Bacteria</taxon>
        <taxon>Bacillati</taxon>
        <taxon>Actinomycetota</taxon>
        <taxon>Actinomycetes</taxon>
        <taxon>Bifidobacteriales</taxon>
        <taxon>Bifidobacteriaceae</taxon>
        <taxon>Alloscardovia</taxon>
    </lineage>
</organism>
<keyword evidence="7 13" id="KW-0479">Metal-binding</keyword>
<evidence type="ECO:0000256" key="1">
    <source>
        <dbReference type="ARBA" id="ARBA00004496"/>
    </source>
</evidence>
<dbReference type="RefSeq" id="WP_158520653.1">
    <property type="nucleotide sequence ID" value="NZ_JBHLWS010000013.1"/>
</dbReference>